<accession>A0A9E7MWE9</accession>
<evidence type="ECO:0000313" key="3">
    <source>
        <dbReference type="Proteomes" id="UP001055732"/>
    </source>
</evidence>
<evidence type="ECO:0000259" key="1">
    <source>
        <dbReference type="Pfam" id="PF06745"/>
    </source>
</evidence>
<dbReference type="Pfam" id="PF06745">
    <property type="entry name" value="ATPase"/>
    <property type="match status" value="1"/>
</dbReference>
<dbReference type="Gene3D" id="3.40.50.300">
    <property type="entry name" value="P-loop containing nucleotide triphosphate hydrolases"/>
    <property type="match status" value="1"/>
</dbReference>
<dbReference type="InterPro" id="IPR027417">
    <property type="entry name" value="P-loop_NTPase"/>
</dbReference>
<dbReference type="AlphaFoldDB" id="A0A9E7MWE9"/>
<dbReference type="EMBL" id="CP099582">
    <property type="protein sequence ID" value="USS40158.1"/>
    <property type="molecule type" value="Genomic_DNA"/>
</dbReference>
<gene>
    <name evidence="2" type="ORF">NF865_07420</name>
</gene>
<reference evidence="2" key="1">
    <citation type="journal article" date="1998" name="Int. J. Syst. Bacteriol. 48 Pt">
        <title>Thermococcus guaymasensis sp. nov. and Thermococcus aggregans sp. nov., two novel thermophilic archaea isolated from the Guaymas Basin hydrothermal vent site.</title>
        <authorList>
            <person name="Canganella F."/>
            <person name="Jones W.J."/>
            <person name="Gambacorta A."/>
            <person name="Antranikian G."/>
        </authorList>
    </citation>
    <scope>NUCLEOTIDE SEQUENCE</scope>
    <source>
        <strain evidence="2">TY</strain>
    </source>
</reference>
<feature type="domain" description="KaiC-like" evidence="1">
    <location>
        <begin position="4"/>
        <end position="146"/>
    </location>
</feature>
<proteinExistence type="predicted"/>
<organism evidence="2 3">
    <name type="scientific">Thermococcus aggregans</name>
    <dbReference type="NCBI Taxonomy" id="110163"/>
    <lineage>
        <taxon>Archaea</taxon>
        <taxon>Methanobacteriati</taxon>
        <taxon>Methanobacteriota</taxon>
        <taxon>Thermococci</taxon>
        <taxon>Thermococcales</taxon>
        <taxon>Thermococcaceae</taxon>
        <taxon>Thermococcus</taxon>
    </lineage>
</organism>
<protein>
    <recommendedName>
        <fullName evidence="1">KaiC-like domain-containing protein</fullName>
    </recommendedName>
</protein>
<name>A0A9E7MWE9_THEAG</name>
<dbReference type="RefSeq" id="WP_253304115.1">
    <property type="nucleotide sequence ID" value="NZ_CP099582.1"/>
</dbReference>
<evidence type="ECO:0000313" key="2">
    <source>
        <dbReference type="EMBL" id="USS40158.1"/>
    </source>
</evidence>
<dbReference type="KEGG" id="tagg:NF865_07420"/>
<dbReference type="InterPro" id="IPR014774">
    <property type="entry name" value="KaiC-like_dom"/>
</dbReference>
<dbReference type="Proteomes" id="UP001055732">
    <property type="component" value="Chromosome"/>
</dbReference>
<sequence>MKVVKTGWEDIDEALGGGIIERGSLLIAYDKRSLGWILGLKILKTLMEKGAIGVILNTAMPVSKLELRTRCAGLDLHKLGEEGKLYVVDLFGSKYEVPSKKPYILQIPEWSDETAIAKLIDLYNELSSKIPKDVLVVALLATIEGTYYEFGEDMMHKLIRVSIAALEKEPLNAFRFITVSLVNMSAVPEHITAWLFTLSDQVIEFVSHISPSGLEETILVPKSVIPEFMPRHYKIRVSKEHFIKLF</sequence>
<reference evidence="2" key="2">
    <citation type="submission" date="2022-06" db="EMBL/GenBank/DDBJ databases">
        <authorList>
            <person name="Park Y.-J."/>
        </authorList>
    </citation>
    <scope>NUCLEOTIDE SEQUENCE</scope>
    <source>
        <strain evidence="2">TY</strain>
    </source>
</reference>
<keyword evidence="3" id="KW-1185">Reference proteome</keyword>